<dbReference type="GO" id="GO:0036503">
    <property type="term" value="P:ERAD pathway"/>
    <property type="evidence" value="ECO:0007669"/>
    <property type="project" value="UniProtKB-ARBA"/>
</dbReference>
<dbReference type="AlphaFoldDB" id="A0A5D3AUD7"/>
<comment type="cofactor">
    <cofactor evidence="6">
        <name>Ca(2+)</name>
        <dbReference type="ChEBI" id="CHEBI:29108"/>
    </cofactor>
</comment>
<evidence type="ECO:0000256" key="4">
    <source>
        <dbReference type="ARBA" id="ARBA00023180"/>
    </source>
</evidence>
<keyword evidence="11" id="KW-1185">Reference proteome</keyword>
<dbReference type="InterPro" id="IPR003137">
    <property type="entry name" value="PA_domain"/>
</dbReference>
<dbReference type="PANTHER" id="PTHR45679:SF5">
    <property type="entry name" value="ER DEGRADATION-ENHANCING ALPHA-MANNOSIDASE-LIKE PROTEIN 1"/>
    <property type="match status" value="1"/>
</dbReference>
<dbReference type="PANTHER" id="PTHR45679">
    <property type="entry name" value="ER DEGRADATION-ENHANCING ALPHA-MANNOSIDASE-LIKE PROTEIN 2"/>
    <property type="match status" value="1"/>
</dbReference>
<dbReference type="GO" id="GO:1904380">
    <property type="term" value="P:endoplasmic reticulum mannose trimming"/>
    <property type="evidence" value="ECO:0007669"/>
    <property type="project" value="InterPro"/>
</dbReference>
<evidence type="ECO:0000256" key="6">
    <source>
        <dbReference type="PIRSR" id="PIRSR601382-2"/>
    </source>
</evidence>
<evidence type="ECO:0000259" key="9">
    <source>
        <dbReference type="Pfam" id="PF02225"/>
    </source>
</evidence>
<dbReference type="Pfam" id="PF02225">
    <property type="entry name" value="PA"/>
    <property type="match status" value="1"/>
</dbReference>
<dbReference type="InterPro" id="IPR012341">
    <property type="entry name" value="6hp_glycosidase-like_sf"/>
</dbReference>
<feature type="compositionally biased region" description="Polar residues" evidence="8">
    <location>
        <begin position="617"/>
        <end position="628"/>
    </location>
</feature>
<accession>A0A5D3AUD7</accession>
<name>A0A5D3AUD7_9TREE</name>
<dbReference type="InterPro" id="IPR044674">
    <property type="entry name" value="EDEM1/2/3"/>
</dbReference>
<feature type="compositionally biased region" description="Basic and acidic residues" evidence="8">
    <location>
        <begin position="958"/>
        <end position="985"/>
    </location>
</feature>
<keyword evidence="7" id="KW-0326">Glycosidase</keyword>
<feature type="compositionally biased region" description="Polar residues" evidence="8">
    <location>
        <begin position="641"/>
        <end position="651"/>
    </location>
</feature>
<feature type="active site" description="Proton donor" evidence="5">
    <location>
        <position position="102"/>
    </location>
</feature>
<feature type="region of interest" description="Disordered" evidence="8">
    <location>
        <begin position="617"/>
        <end position="651"/>
    </location>
</feature>
<evidence type="ECO:0000256" key="3">
    <source>
        <dbReference type="ARBA" id="ARBA00022824"/>
    </source>
</evidence>
<feature type="region of interest" description="Disordered" evidence="8">
    <location>
        <begin position="935"/>
        <end position="985"/>
    </location>
</feature>
<evidence type="ECO:0000313" key="11">
    <source>
        <dbReference type="Proteomes" id="UP000322245"/>
    </source>
</evidence>
<evidence type="ECO:0000256" key="8">
    <source>
        <dbReference type="SAM" id="MobiDB-lite"/>
    </source>
</evidence>
<keyword evidence="7" id="KW-0378">Hydrolase</keyword>
<dbReference type="EMBL" id="NIDF01000047">
    <property type="protein sequence ID" value="TYJ55045.1"/>
    <property type="molecule type" value="Genomic_DNA"/>
</dbReference>
<dbReference type="SUPFAM" id="SSF52025">
    <property type="entry name" value="PA domain"/>
    <property type="match status" value="1"/>
</dbReference>
<dbReference type="EC" id="3.2.1.-" evidence="7"/>
<protein>
    <recommendedName>
        <fullName evidence="7">alpha-1,2-Mannosidase</fullName>
        <ecNumber evidence="7">3.2.1.-</ecNumber>
    </recommendedName>
</protein>
<evidence type="ECO:0000313" key="10">
    <source>
        <dbReference type="EMBL" id="TYJ55045.1"/>
    </source>
</evidence>
<dbReference type="PRINTS" id="PR00747">
    <property type="entry name" value="GLYHDRLASE47"/>
</dbReference>
<gene>
    <name evidence="10" type="ORF">B9479_004268</name>
</gene>
<dbReference type="Pfam" id="PF01532">
    <property type="entry name" value="Glyco_hydro_47"/>
    <property type="match status" value="1"/>
</dbReference>
<feature type="active site" evidence="5">
    <location>
        <position position="273"/>
    </location>
</feature>
<dbReference type="Gene3D" id="3.50.30.30">
    <property type="match status" value="1"/>
</dbReference>
<evidence type="ECO:0000256" key="1">
    <source>
        <dbReference type="ARBA" id="ARBA00004240"/>
    </source>
</evidence>
<keyword evidence="6" id="KW-0479">Metal-binding</keyword>
<evidence type="ECO:0000256" key="7">
    <source>
        <dbReference type="RuleBase" id="RU361193"/>
    </source>
</evidence>
<dbReference type="GO" id="GO:0016020">
    <property type="term" value="C:membrane"/>
    <property type="evidence" value="ECO:0007669"/>
    <property type="project" value="InterPro"/>
</dbReference>
<dbReference type="GO" id="GO:0004571">
    <property type="term" value="F:mannosyl-oligosaccharide 1,2-alpha-mannosidase activity"/>
    <property type="evidence" value="ECO:0007669"/>
    <property type="project" value="InterPro"/>
</dbReference>
<feature type="region of interest" description="Disordered" evidence="8">
    <location>
        <begin position="475"/>
        <end position="495"/>
    </location>
</feature>
<organism evidence="10 11">
    <name type="scientific">Cryptococcus floricola</name>
    <dbReference type="NCBI Taxonomy" id="2591691"/>
    <lineage>
        <taxon>Eukaryota</taxon>
        <taxon>Fungi</taxon>
        <taxon>Dikarya</taxon>
        <taxon>Basidiomycota</taxon>
        <taxon>Agaricomycotina</taxon>
        <taxon>Tremellomycetes</taxon>
        <taxon>Tremellales</taxon>
        <taxon>Cryptococcaceae</taxon>
        <taxon>Cryptococcus</taxon>
    </lineage>
</organism>
<dbReference type="InterPro" id="IPR036026">
    <property type="entry name" value="Seven-hairpin_glycosidases"/>
</dbReference>
<keyword evidence="6" id="KW-0106">Calcium</keyword>
<comment type="similarity">
    <text evidence="2 7">Belongs to the glycosyl hydrolase 47 family.</text>
</comment>
<dbReference type="GO" id="GO:0044322">
    <property type="term" value="C:endoplasmic reticulum quality control compartment"/>
    <property type="evidence" value="ECO:0007669"/>
    <property type="project" value="GOC"/>
</dbReference>
<feature type="region of interest" description="Disordered" evidence="8">
    <location>
        <begin position="510"/>
        <end position="541"/>
    </location>
</feature>
<dbReference type="SUPFAM" id="SSF48225">
    <property type="entry name" value="Seven-hairpin glycosidases"/>
    <property type="match status" value="1"/>
</dbReference>
<feature type="active site" evidence="5">
    <location>
        <position position="388"/>
    </location>
</feature>
<reference evidence="10 11" key="1">
    <citation type="submission" date="2017-05" db="EMBL/GenBank/DDBJ databases">
        <title>The Genome Sequence of Tsuchiyaea wingfieldii DSM 27421.</title>
        <authorList>
            <person name="Cuomo C."/>
            <person name="Passer A."/>
            <person name="Billmyre B."/>
            <person name="Heitman J."/>
        </authorList>
    </citation>
    <scope>NUCLEOTIDE SEQUENCE [LARGE SCALE GENOMIC DNA]</scope>
    <source>
        <strain evidence="10 11">DSM 27421</strain>
    </source>
</reference>
<keyword evidence="4" id="KW-0325">Glycoprotein</keyword>
<evidence type="ECO:0000256" key="2">
    <source>
        <dbReference type="ARBA" id="ARBA00007658"/>
    </source>
</evidence>
<evidence type="ECO:0000256" key="5">
    <source>
        <dbReference type="PIRSR" id="PIRSR601382-1"/>
    </source>
</evidence>
<dbReference type="InterPro" id="IPR046450">
    <property type="entry name" value="PA_dom_sf"/>
</dbReference>
<feature type="active site" description="Proton donor" evidence="5">
    <location>
        <position position="369"/>
    </location>
</feature>
<dbReference type="Proteomes" id="UP000322245">
    <property type="component" value="Unassembled WGS sequence"/>
</dbReference>
<sequence>MSDAQRLKLRDETASLFKHGYEGYMKYAYPADELRPLSCAPLRRSPNAADYGINDLHANISLTLLDVLSTLPLLHPTALPDALEKVATQVSFDQDVKVQVFEMTIRALGGLLSMYQYLDNLPDSMGEQARILGLDRARSRAGWWGVVEEEAVEEVDVKRYKGRMLELAEDLGKRMLPAFKTGAGLPYARVNLRHGVESREGAETCTAGAGSLILEFALLSRLTGDDRYEKHAYKAYTTLWNRRSDHNLLGNGITATLGQWLQPGLSGVGAGMDSYYEYGVKAGIMLDDDAYSDIFYDSYAAIQTHVRTSDGFIYRPLHLTLLQPPTVSTIDSLSAFLPAVQVLAGDLSSAIRAHLVWWMIWRKHGALPESWDWVGRRVEWAGWPGRPEFVESTYYLYQATRDPMYLKVGQRVLQDLTRKTKTTCGFATIKNILTGEMEDRMESFMLSETLKYLYLLFSDTPFENKNRVYTTEGHPLYMPPDLLQPRSQSRKASHRGEQLFCPVYHPPIAFTNSHSPPSPPGSSGGGGEDKPTPSVGTDPKQLGLRVGIEDSSEYEYARGLVFGWGEEGLNWEVKEGRKVFGKKPGKGKGRWRGEGWYEGGVCRVEEVPRFAFDLSLTNNTDAPESTSAAKPKKTRGKKATESASPSSSKVVQNTTTGDYVIRDVQGLKLGVRWRFDGKGYDVSNIDHHRVRPGQQITITDPSMIPQLLAGIEPDPLPADAGQVSHGITDVILRFRKYKPGSSDHGGGGGGEVFLHALAATAIFGKDFSLSQESGQEGWAFGAAPLTLFVLPDGVSGCDPSPAGKIQDLPEDGFVMAIPRGSCPFAEKAKYAKAHGAQGLIITGLPLPPSDPTNPEQGVEWKEEYEGVYHNPQSDPGLIRPSAEGVDVDEVGEGVGVVYVEWVVGRAFRDVVGNVKEGGGGGGGGVRVGVEIMRVEDLQNTNGDTSPAPPPRRHKRKQKPFESAHDEGDGDGEDRGNREERKKGEGRLGVEGWEICNLVVDPTVV</sequence>
<feature type="binding site" evidence="6">
    <location>
        <position position="471"/>
    </location>
    <ligand>
        <name>Ca(2+)</name>
        <dbReference type="ChEBI" id="CHEBI:29108"/>
    </ligand>
</feature>
<comment type="subcellular location">
    <subcellularLocation>
        <location evidence="1">Endoplasmic reticulum</location>
    </subcellularLocation>
</comment>
<comment type="caution">
    <text evidence="10">The sequence shown here is derived from an EMBL/GenBank/DDBJ whole genome shotgun (WGS) entry which is preliminary data.</text>
</comment>
<dbReference type="Gene3D" id="1.50.10.10">
    <property type="match status" value="1"/>
</dbReference>
<feature type="domain" description="PA" evidence="9">
    <location>
        <begin position="794"/>
        <end position="843"/>
    </location>
</feature>
<dbReference type="GO" id="GO:0005975">
    <property type="term" value="P:carbohydrate metabolic process"/>
    <property type="evidence" value="ECO:0007669"/>
    <property type="project" value="InterPro"/>
</dbReference>
<keyword evidence="3" id="KW-0256">Endoplasmic reticulum</keyword>
<dbReference type="GO" id="GO:0005509">
    <property type="term" value="F:calcium ion binding"/>
    <property type="evidence" value="ECO:0007669"/>
    <property type="project" value="InterPro"/>
</dbReference>
<dbReference type="InterPro" id="IPR001382">
    <property type="entry name" value="Glyco_hydro_47"/>
</dbReference>
<proteinExistence type="inferred from homology"/>